<dbReference type="Pfam" id="PF11028">
    <property type="entry name" value="TMEM260-like"/>
    <property type="match status" value="1"/>
</dbReference>
<dbReference type="InterPro" id="IPR011990">
    <property type="entry name" value="TPR-like_helical_dom_sf"/>
</dbReference>
<keyword evidence="1" id="KW-0802">TPR repeat</keyword>
<feature type="transmembrane region" description="Helical" evidence="2">
    <location>
        <begin position="289"/>
        <end position="310"/>
    </location>
</feature>
<evidence type="ECO:0000313" key="4">
    <source>
        <dbReference type="Proteomes" id="UP000034292"/>
    </source>
</evidence>
<protein>
    <submittedName>
        <fullName evidence="3">Uncharacterized protein</fullName>
    </submittedName>
</protein>
<evidence type="ECO:0000256" key="1">
    <source>
        <dbReference type="PROSITE-ProRule" id="PRU00339"/>
    </source>
</evidence>
<name>A0A0G0TMM9_9BACT</name>
<dbReference type="PANTHER" id="PTHR16214">
    <property type="entry name" value="TRANSMEMBRANE PROTEIN 260"/>
    <property type="match status" value="1"/>
</dbReference>
<evidence type="ECO:0000256" key="2">
    <source>
        <dbReference type="SAM" id="Phobius"/>
    </source>
</evidence>
<dbReference type="InterPro" id="IPR019734">
    <property type="entry name" value="TPR_rpt"/>
</dbReference>
<keyword evidence="2" id="KW-1133">Transmembrane helix</keyword>
<proteinExistence type="predicted"/>
<sequence>MFIFLVYAHGVSPSVFGGDSGDIILSAWFGSIAHAPGYPLNSTIGWVFTHLPFEGTIAYKANLMAAFIQASVVLLVFLTVKKIINNTLVSLATAFTLGFTSLFWLYAHVIEVFQINTLLISASVFNLICWRQKELKGKRSFHLFYLSICFLSLAIFHHQTSVLFAPAYVYLVFKTKKDIFKRKRVLLNSLFAFAVGLIPLLYLPIAATMDAPTNWGDATKITTFLRIITRGEYGTFVAAGSLIGLDFVSRLAELANYLLFLKADFKMLGVLLIFLGGVYLFVKDRTTFWFFSIAVFFTGPFFLFYSSFPFFNDFYAGLWERFLLLSYFFNVFFISYGYLAFYSILKTFFKRFKFSRQRELKVPLLLFSLIILILPVHLFAVNNYKTDSSSFRLGDWLGSDILASAEDRGIIFLLGDTQTFNTEYVYYTSKKYWDIKIIRGGSLSDIDYRSKLTRLYPDLIFPSDFLDNSKLQGEYYIRNLIEKNREMFPIYFYSSPVIIDNYRWMQTGLLKKLIRIDEYSSAELVKINGDLFSNFAFNDFNSDGQYEQFMTAHIKESYYGSIMQLAVELIDNNSNDLAAYYLNRAKMLMPDRKDAYAVLGNELFLKKYCDEALKNFEKVYELDQKEWKALEAIGNVYGDCVGDQQKSLMYKARAKDLRVEIEGFSLE</sequence>
<feature type="transmembrane region" description="Helical" evidence="2">
    <location>
        <begin position="185"/>
        <end position="203"/>
    </location>
</feature>
<dbReference type="SUPFAM" id="SSF48452">
    <property type="entry name" value="TPR-like"/>
    <property type="match status" value="1"/>
</dbReference>
<keyword evidence="2" id="KW-0472">Membrane</keyword>
<accession>A0A0G0TMM9</accession>
<feature type="transmembrane region" description="Helical" evidence="2">
    <location>
        <begin position="57"/>
        <end position="80"/>
    </location>
</feature>
<dbReference type="Gene3D" id="1.25.40.10">
    <property type="entry name" value="Tetratricopeptide repeat domain"/>
    <property type="match status" value="1"/>
</dbReference>
<evidence type="ECO:0000313" key="3">
    <source>
        <dbReference type="EMBL" id="KKR78284.1"/>
    </source>
</evidence>
<dbReference type="PANTHER" id="PTHR16214:SF3">
    <property type="entry name" value="TRANSMEMBRANE PROTEIN 260"/>
    <property type="match status" value="1"/>
</dbReference>
<feature type="transmembrane region" description="Helical" evidence="2">
    <location>
        <begin position="87"/>
        <end position="107"/>
    </location>
</feature>
<dbReference type="AlphaFoldDB" id="A0A0G0TMM9"/>
<reference evidence="3 4" key="1">
    <citation type="journal article" date="2015" name="Nature">
        <title>rRNA introns, odd ribosomes, and small enigmatic genomes across a large radiation of phyla.</title>
        <authorList>
            <person name="Brown C.T."/>
            <person name="Hug L.A."/>
            <person name="Thomas B.C."/>
            <person name="Sharon I."/>
            <person name="Castelle C.J."/>
            <person name="Singh A."/>
            <person name="Wilkins M.J."/>
            <person name="Williams K.H."/>
            <person name="Banfield J.F."/>
        </authorList>
    </citation>
    <scope>NUCLEOTIDE SEQUENCE [LARGE SCALE GENOMIC DNA]</scope>
</reference>
<feature type="repeat" description="TPR" evidence="1">
    <location>
        <begin position="593"/>
        <end position="626"/>
    </location>
</feature>
<feature type="transmembrane region" description="Helical" evidence="2">
    <location>
        <begin position="362"/>
        <end position="380"/>
    </location>
</feature>
<dbReference type="EMBL" id="LBZV01000001">
    <property type="protein sequence ID" value="KKR78284.1"/>
    <property type="molecule type" value="Genomic_DNA"/>
</dbReference>
<feature type="transmembrane region" description="Helical" evidence="2">
    <location>
        <begin position="143"/>
        <end position="173"/>
    </location>
</feature>
<organism evidence="3 4">
    <name type="scientific">Candidatus Curtissbacteria bacterium GW2011_GWA1_40_9</name>
    <dbReference type="NCBI Taxonomy" id="1618408"/>
    <lineage>
        <taxon>Bacteria</taxon>
        <taxon>Candidatus Curtissiibacteriota</taxon>
    </lineage>
</organism>
<dbReference type="InterPro" id="IPR021280">
    <property type="entry name" value="TMEM260-like"/>
</dbReference>
<dbReference type="Proteomes" id="UP000034292">
    <property type="component" value="Unassembled WGS sequence"/>
</dbReference>
<feature type="transmembrane region" description="Helical" evidence="2">
    <location>
        <begin position="322"/>
        <end position="341"/>
    </location>
</feature>
<dbReference type="STRING" id="1618408.UU23_C0001G0048"/>
<comment type="caution">
    <text evidence="3">The sequence shown here is derived from an EMBL/GenBank/DDBJ whole genome shotgun (WGS) entry which is preliminary data.</text>
</comment>
<dbReference type="PROSITE" id="PS50005">
    <property type="entry name" value="TPR"/>
    <property type="match status" value="1"/>
</dbReference>
<keyword evidence="2" id="KW-0812">Transmembrane</keyword>
<dbReference type="InterPro" id="IPR052724">
    <property type="entry name" value="GT117_domain-containing"/>
</dbReference>
<feature type="transmembrane region" description="Helical" evidence="2">
    <location>
        <begin position="265"/>
        <end position="282"/>
    </location>
</feature>
<gene>
    <name evidence="3" type="ORF">UU23_C0001G0048</name>
</gene>